<keyword evidence="2" id="KW-1185">Reference proteome</keyword>
<sequence length="228" mass="25282">MNSRAAVAKDFVALVADLKFDDVFNPYTDVCPDFDRADAAAIRRLNLEKAIEAALTTGVESIWVARDLGYRGGRRTGLALTDEVHLQAHAKLLGVKELERSTLGPATAERTATVIWRMLMEIRKPVFLWNVFPLHPHEHARPMSNRSHTRSERQACRHVLVTLLDILVPQSVLAIGRDAEVAMSDLGMRSKQVRHPSYGGQPEFIASVSAHYGLERPGPGAETLPLFV</sequence>
<dbReference type="Gene3D" id="3.40.470.10">
    <property type="entry name" value="Uracil-DNA glycosylase-like domain"/>
    <property type="match status" value="1"/>
</dbReference>
<dbReference type="CDD" id="cd10035">
    <property type="entry name" value="UDG_like"/>
    <property type="match status" value="1"/>
</dbReference>
<evidence type="ECO:0000313" key="1">
    <source>
        <dbReference type="EMBL" id="KFL30287.1"/>
    </source>
</evidence>
<dbReference type="EMBL" id="JQGC01000015">
    <property type="protein sequence ID" value="KFL30287.1"/>
    <property type="molecule type" value="Genomic_DNA"/>
</dbReference>
<reference evidence="1 2" key="1">
    <citation type="submission" date="2014-08" db="EMBL/GenBank/DDBJ databases">
        <authorList>
            <person name="Hassan Y.I."/>
            <person name="Lepp D."/>
            <person name="Zhou T."/>
        </authorList>
    </citation>
    <scope>NUCLEOTIDE SEQUENCE [LARGE SCALE GENOMIC DNA]</scope>
    <source>
        <strain evidence="1 2">IFO13584</strain>
    </source>
</reference>
<proteinExistence type="predicted"/>
<dbReference type="InterPro" id="IPR036895">
    <property type="entry name" value="Uracil-DNA_glycosylase-like_sf"/>
</dbReference>
<dbReference type="Proteomes" id="UP000028981">
    <property type="component" value="Unassembled WGS sequence"/>
</dbReference>
<comment type="caution">
    <text evidence="1">The sequence shown here is derived from an EMBL/GenBank/DDBJ whole genome shotgun (WGS) entry which is preliminary data.</text>
</comment>
<organism evidence="1 2">
    <name type="scientific">Devosia riboflavina</name>
    <dbReference type="NCBI Taxonomy" id="46914"/>
    <lineage>
        <taxon>Bacteria</taxon>
        <taxon>Pseudomonadati</taxon>
        <taxon>Pseudomonadota</taxon>
        <taxon>Alphaproteobacteria</taxon>
        <taxon>Hyphomicrobiales</taxon>
        <taxon>Devosiaceae</taxon>
        <taxon>Devosia</taxon>
    </lineage>
</organism>
<dbReference type="STRING" id="46914.JP75_17120"/>
<dbReference type="RefSeq" id="WP_035085039.1">
    <property type="nucleotide sequence ID" value="NZ_JQGC01000015.1"/>
</dbReference>
<dbReference type="OrthoDB" id="4977218at2"/>
<gene>
    <name evidence="1" type="ORF">JP75_17120</name>
</gene>
<protein>
    <submittedName>
        <fullName evidence="1">Uracil-DNA glycosylase</fullName>
    </submittedName>
</protein>
<accession>A0A087M084</accession>
<evidence type="ECO:0000313" key="2">
    <source>
        <dbReference type="Proteomes" id="UP000028981"/>
    </source>
</evidence>
<dbReference type="AlphaFoldDB" id="A0A087M084"/>
<dbReference type="SUPFAM" id="SSF52141">
    <property type="entry name" value="Uracil-DNA glycosylase-like"/>
    <property type="match status" value="1"/>
</dbReference>
<name>A0A087M084_9HYPH</name>